<dbReference type="EMBL" id="KM502564">
    <property type="protein sequence ID" value="AIZ77278.1"/>
    <property type="molecule type" value="Genomic_DNA"/>
</dbReference>
<dbReference type="RefSeq" id="YP_009112766.1">
    <property type="nucleotide sequence ID" value="NC_025963.1"/>
</dbReference>
<comment type="subcellular location">
    <subcellularLocation>
        <location evidence="1">Virion</location>
    </subcellularLocation>
</comment>
<dbReference type="GO" id="GO:0044423">
    <property type="term" value="C:virion component"/>
    <property type="evidence" value="ECO:0007669"/>
    <property type="project" value="UniProtKB-KW"/>
</dbReference>
<keyword evidence="4" id="KW-1185">Reference proteome</keyword>
<sequence length="137" mass="15351">MEAINVFLETASGRVRIIYSEDECACPTQCRATARRAAASILKELDKYIVVDESTFTLAVRDYDIFYYLCDRGRLSLADNEFYVYHHGLLFADDAGEETVTGVGFVVTDTTHVRVVPRDGLAVTVYSDNSRAYEGML</sequence>
<dbReference type="KEGG" id="vg:22647425"/>
<evidence type="ECO:0000256" key="2">
    <source>
        <dbReference type="ARBA" id="ARBA00022844"/>
    </source>
</evidence>
<dbReference type="GeneID" id="22647425"/>
<dbReference type="Proteomes" id="UP000107385">
    <property type="component" value="Segment"/>
</dbReference>
<keyword evidence="2" id="KW-0946">Virion</keyword>
<reference evidence="3 4" key="1">
    <citation type="submission" date="2014-09" db="EMBL/GenBank/DDBJ databases">
        <title>Parapoxvirus (PPV) of red deer reveals sub-clinical infection and confirms a unique species.</title>
        <authorList>
            <person name="Friederichs S."/>
            <person name="Stefan K."/>
            <person name="Helmut B."/>
            <person name="Heike L."/>
            <person name="Mathias B."/>
        </authorList>
    </citation>
    <scope>NUCLEOTIDE SEQUENCE [LARGE SCALE GENOMIC DNA]</scope>
    <source>
        <strain evidence="3">HL953</strain>
    </source>
</reference>
<evidence type="ECO:0000313" key="4">
    <source>
        <dbReference type="Proteomes" id="UP000107385"/>
    </source>
</evidence>
<proteinExistence type="predicted"/>
<name>A0A0A7MA71_9POXV</name>
<accession>A0A0A7MA71</accession>
<dbReference type="PIRSF" id="PIRSF015797">
    <property type="entry name" value="Virion_core"/>
    <property type="match status" value="1"/>
</dbReference>
<dbReference type="Pfam" id="PF06138">
    <property type="entry name" value="Chordopox_E11"/>
    <property type="match status" value="1"/>
</dbReference>
<dbReference type="OrthoDB" id="16740at10239"/>
<evidence type="ECO:0000313" key="3">
    <source>
        <dbReference type="EMBL" id="AIZ77278.1"/>
    </source>
</evidence>
<organism evidence="3 4">
    <name type="scientific">Parapoxvirus red deer/HL953</name>
    <dbReference type="NCBI Taxonomy" id="1579460"/>
    <lineage>
        <taxon>Viruses</taxon>
        <taxon>Varidnaviria</taxon>
        <taxon>Bamfordvirae</taxon>
        <taxon>Nucleocytoviricota</taxon>
        <taxon>Pokkesviricetes</taxon>
        <taxon>Chitovirales</taxon>
        <taxon>Poxviridae</taxon>
        <taxon>Chordopoxvirinae</taxon>
        <taxon>Parapoxvirus</taxon>
        <taxon>Parapoxvirus reddeerpox</taxon>
        <taxon>Red deerpox virus</taxon>
    </lineage>
</organism>
<protein>
    <submittedName>
        <fullName evidence="3">Putative virion core protein</fullName>
    </submittedName>
</protein>
<dbReference type="InterPro" id="IPR009201">
    <property type="entry name" value="Virion_core"/>
</dbReference>
<evidence type="ECO:0000256" key="1">
    <source>
        <dbReference type="ARBA" id="ARBA00004328"/>
    </source>
</evidence>